<evidence type="ECO:0000313" key="2">
    <source>
        <dbReference type="Proteomes" id="UP000242715"/>
    </source>
</evidence>
<accession>A0A2Z6M245</accession>
<dbReference type="AlphaFoldDB" id="A0A2Z6M245"/>
<dbReference type="EMBL" id="DF973284">
    <property type="protein sequence ID" value="GAU24113.1"/>
    <property type="molecule type" value="Genomic_DNA"/>
</dbReference>
<reference evidence="2" key="1">
    <citation type="journal article" date="2017" name="Front. Plant Sci.">
        <title>Climate Clever Clovers: New Paradigm to Reduce the Environmental Footprint of Ruminants by Breeding Low Methanogenic Forages Utilizing Haplotype Variation.</title>
        <authorList>
            <person name="Kaur P."/>
            <person name="Appels R."/>
            <person name="Bayer P.E."/>
            <person name="Keeble-Gagnere G."/>
            <person name="Wang J."/>
            <person name="Hirakawa H."/>
            <person name="Shirasawa K."/>
            <person name="Vercoe P."/>
            <person name="Stefanova K."/>
            <person name="Durmic Z."/>
            <person name="Nichols P."/>
            <person name="Revell C."/>
            <person name="Isobe S.N."/>
            <person name="Edwards D."/>
            <person name="Erskine W."/>
        </authorList>
    </citation>
    <scope>NUCLEOTIDE SEQUENCE [LARGE SCALE GENOMIC DNA]</scope>
    <source>
        <strain evidence="2">cv. Daliak</strain>
    </source>
</reference>
<proteinExistence type="predicted"/>
<name>A0A2Z6M245_TRISU</name>
<gene>
    <name evidence="1" type="ORF">TSUD_389070</name>
</gene>
<organism evidence="1 2">
    <name type="scientific">Trifolium subterraneum</name>
    <name type="common">Subterranean clover</name>
    <dbReference type="NCBI Taxonomy" id="3900"/>
    <lineage>
        <taxon>Eukaryota</taxon>
        <taxon>Viridiplantae</taxon>
        <taxon>Streptophyta</taxon>
        <taxon>Embryophyta</taxon>
        <taxon>Tracheophyta</taxon>
        <taxon>Spermatophyta</taxon>
        <taxon>Magnoliopsida</taxon>
        <taxon>eudicotyledons</taxon>
        <taxon>Gunneridae</taxon>
        <taxon>Pentapetalae</taxon>
        <taxon>rosids</taxon>
        <taxon>fabids</taxon>
        <taxon>Fabales</taxon>
        <taxon>Fabaceae</taxon>
        <taxon>Papilionoideae</taxon>
        <taxon>50 kb inversion clade</taxon>
        <taxon>NPAAA clade</taxon>
        <taxon>Hologalegina</taxon>
        <taxon>IRL clade</taxon>
        <taxon>Trifolieae</taxon>
        <taxon>Trifolium</taxon>
    </lineage>
</organism>
<dbReference type="OrthoDB" id="1925221at2759"/>
<evidence type="ECO:0000313" key="1">
    <source>
        <dbReference type="EMBL" id="GAU24113.1"/>
    </source>
</evidence>
<sequence>MKDGGDGKHIDKTLINNLLSNLSGNGNGSVFVSVYNYNFSMHYPPTTYGTPFLSYYPPSRPPSAFGNKRAVLFGISSADTATPRKLRGFVNNAKLMKQLLIDKLGFPSNSIYMLTGATTVVF</sequence>
<dbReference type="Proteomes" id="UP000242715">
    <property type="component" value="Unassembled WGS sequence"/>
</dbReference>
<protein>
    <submittedName>
        <fullName evidence="1">Uncharacterized protein</fullName>
    </submittedName>
</protein>
<dbReference type="Gene3D" id="3.40.50.12660">
    <property type="match status" value="1"/>
</dbReference>
<keyword evidence="2" id="KW-1185">Reference proteome</keyword>